<reference evidence="7" key="2">
    <citation type="submission" date="2020-09" db="EMBL/GenBank/DDBJ databases">
        <authorList>
            <person name="Sun Q."/>
            <person name="Zhou Y."/>
        </authorList>
    </citation>
    <scope>NUCLEOTIDE SEQUENCE</scope>
    <source>
        <strain evidence="7">CGMCC 1.12827</strain>
    </source>
</reference>
<dbReference type="RefSeq" id="WP_188586688.1">
    <property type="nucleotide sequence ID" value="NZ_BMGC01000014.1"/>
</dbReference>
<evidence type="ECO:0000256" key="1">
    <source>
        <dbReference type="ARBA" id="ARBA00009437"/>
    </source>
</evidence>
<keyword evidence="8" id="KW-1185">Reference proteome</keyword>
<proteinExistence type="inferred from homology"/>
<evidence type="ECO:0000256" key="4">
    <source>
        <dbReference type="ARBA" id="ARBA00023159"/>
    </source>
</evidence>
<dbReference type="InterPro" id="IPR005119">
    <property type="entry name" value="LysR_subst-bd"/>
</dbReference>
<protein>
    <submittedName>
        <fullName evidence="7">Transcriptional regulator, LysR family protein</fullName>
    </submittedName>
</protein>
<dbReference type="Pfam" id="PF00126">
    <property type="entry name" value="HTH_1"/>
    <property type="match status" value="1"/>
</dbReference>
<keyword evidence="4" id="KW-0010">Activator</keyword>
<dbReference type="PROSITE" id="PS50931">
    <property type="entry name" value="HTH_LYSR"/>
    <property type="match status" value="1"/>
</dbReference>
<gene>
    <name evidence="7" type="ORF">GCM10011489_22540</name>
</gene>
<dbReference type="Gene3D" id="1.10.10.10">
    <property type="entry name" value="Winged helix-like DNA-binding domain superfamily/Winged helix DNA-binding domain"/>
    <property type="match status" value="1"/>
</dbReference>
<dbReference type="PRINTS" id="PR00039">
    <property type="entry name" value="HTHLYSR"/>
</dbReference>
<dbReference type="Gene3D" id="3.40.190.10">
    <property type="entry name" value="Periplasmic binding protein-like II"/>
    <property type="match status" value="2"/>
</dbReference>
<evidence type="ECO:0000256" key="2">
    <source>
        <dbReference type="ARBA" id="ARBA00023015"/>
    </source>
</evidence>
<dbReference type="InterPro" id="IPR036390">
    <property type="entry name" value="WH_DNA-bd_sf"/>
</dbReference>
<dbReference type="GO" id="GO:0003700">
    <property type="term" value="F:DNA-binding transcription factor activity"/>
    <property type="evidence" value="ECO:0007669"/>
    <property type="project" value="InterPro"/>
</dbReference>
<dbReference type="SUPFAM" id="SSF46785">
    <property type="entry name" value="Winged helix' DNA-binding domain"/>
    <property type="match status" value="1"/>
</dbReference>
<dbReference type="PANTHER" id="PTHR30346">
    <property type="entry name" value="TRANSCRIPTIONAL DUAL REGULATOR HCAR-RELATED"/>
    <property type="match status" value="1"/>
</dbReference>
<comment type="caution">
    <text evidence="7">The sequence shown here is derived from an EMBL/GenBank/DDBJ whole genome shotgun (WGS) entry which is preliminary data.</text>
</comment>
<keyword evidence="5" id="KW-0804">Transcription</keyword>
<name>A0A916T815_9ACTN</name>
<sequence length="297" mass="32389">MNPEDAHALDTRRLEQFVAVADAGTLAVAAERLFITQQALSTALRQLEREVGVALFDRSGRRLVLTAAGQELLAGARPLLTGSRELARAVRRRAAGTPPAFVVGHSPALADHEVFALLETAIRRHPDASVTLTQVFPGRFVDELLSGNLDLALRRGVDTPADLTSAVIAYQPLRVAFSSKHRLAQRDRIAVRDLRDVPVTVWAPERHSFYTDFLIAHFRRNGVEPHLRVSRVQGAPPATAALLDDDTCVFVTDPPGTCYGGRIVVRDFDDPPFSPVQALWLPHTVSALRADILSAAP</sequence>
<evidence type="ECO:0000256" key="5">
    <source>
        <dbReference type="ARBA" id="ARBA00023163"/>
    </source>
</evidence>
<comment type="similarity">
    <text evidence="1">Belongs to the LysR transcriptional regulatory family.</text>
</comment>
<evidence type="ECO:0000313" key="7">
    <source>
        <dbReference type="EMBL" id="GGB33925.1"/>
    </source>
</evidence>
<keyword evidence="2" id="KW-0805">Transcription regulation</keyword>
<keyword evidence="3" id="KW-0238">DNA-binding</keyword>
<dbReference type="SUPFAM" id="SSF53850">
    <property type="entry name" value="Periplasmic binding protein-like II"/>
    <property type="match status" value="1"/>
</dbReference>
<dbReference type="Pfam" id="PF03466">
    <property type="entry name" value="LysR_substrate"/>
    <property type="match status" value="1"/>
</dbReference>
<organism evidence="7 8">
    <name type="scientific">Gordonia jinhuaensis</name>
    <dbReference type="NCBI Taxonomy" id="1517702"/>
    <lineage>
        <taxon>Bacteria</taxon>
        <taxon>Bacillati</taxon>
        <taxon>Actinomycetota</taxon>
        <taxon>Actinomycetes</taxon>
        <taxon>Mycobacteriales</taxon>
        <taxon>Gordoniaceae</taxon>
        <taxon>Gordonia</taxon>
    </lineage>
</organism>
<reference evidence="7" key="1">
    <citation type="journal article" date="2014" name="Int. J. Syst. Evol. Microbiol.">
        <title>Complete genome sequence of Corynebacterium casei LMG S-19264T (=DSM 44701T), isolated from a smear-ripened cheese.</title>
        <authorList>
            <consortium name="US DOE Joint Genome Institute (JGI-PGF)"/>
            <person name="Walter F."/>
            <person name="Albersmeier A."/>
            <person name="Kalinowski J."/>
            <person name="Ruckert C."/>
        </authorList>
    </citation>
    <scope>NUCLEOTIDE SEQUENCE</scope>
    <source>
        <strain evidence="7">CGMCC 1.12827</strain>
    </source>
</reference>
<dbReference type="GO" id="GO:0003677">
    <property type="term" value="F:DNA binding"/>
    <property type="evidence" value="ECO:0007669"/>
    <property type="project" value="UniProtKB-KW"/>
</dbReference>
<evidence type="ECO:0000256" key="3">
    <source>
        <dbReference type="ARBA" id="ARBA00023125"/>
    </source>
</evidence>
<dbReference type="EMBL" id="BMGC01000014">
    <property type="protein sequence ID" value="GGB33925.1"/>
    <property type="molecule type" value="Genomic_DNA"/>
</dbReference>
<dbReference type="PANTHER" id="PTHR30346:SF0">
    <property type="entry name" value="HCA OPERON TRANSCRIPTIONAL ACTIVATOR HCAR"/>
    <property type="match status" value="1"/>
</dbReference>
<dbReference type="InterPro" id="IPR000847">
    <property type="entry name" value="LysR_HTH_N"/>
</dbReference>
<dbReference type="GO" id="GO:0032993">
    <property type="term" value="C:protein-DNA complex"/>
    <property type="evidence" value="ECO:0007669"/>
    <property type="project" value="TreeGrafter"/>
</dbReference>
<accession>A0A916T815</accession>
<dbReference type="InterPro" id="IPR036388">
    <property type="entry name" value="WH-like_DNA-bd_sf"/>
</dbReference>
<dbReference type="AlphaFoldDB" id="A0A916T815"/>
<dbReference type="Proteomes" id="UP000621454">
    <property type="component" value="Unassembled WGS sequence"/>
</dbReference>
<evidence type="ECO:0000259" key="6">
    <source>
        <dbReference type="PROSITE" id="PS50931"/>
    </source>
</evidence>
<feature type="domain" description="HTH lysR-type" evidence="6">
    <location>
        <begin position="9"/>
        <end position="66"/>
    </location>
</feature>
<evidence type="ECO:0000313" key="8">
    <source>
        <dbReference type="Proteomes" id="UP000621454"/>
    </source>
</evidence>